<protein>
    <submittedName>
        <fullName evidence="2">Uncharacterized protein</fullName>
    </submittedName>
</protein>
<feature type="non-terminal residue" evidence="2">
    <location>
        <position position="1"/>
    </location>
</feature>
<feature type="non-terminal residue" evidence="2">
    <location>
        <position position="33"/>
    </location>
</feature>
<proteinExistence type="predicted"/>
<organism evidence="2">
    <name type="scientific">uncultured Microvirga sp</name>
    <dbReference type="NCBI Taxonomy" id="412392"/>
    <lineage>
        <taxon>Bacteria</taxon>
        <taxon>Pseudomonadati</taxon>
        <taxon>Pseudomonadota</taxon>
        <taxon>Alphaproteobacteria</taxon>
        <taxon>Hyphomicrobiales</taxon>
        <taxon>Methylobacteriaceae</taxon>
        <taxon>Microvirga</taxon>
        <taxon>environmental samples</taxon>
    </lineage>
</organism>
<accession>A0A6J4LTV4</accession>
<evidence type="ECO:0000313" key="2">
    <source>
        <dbReference type="EMBL" id="CAA9341664.1"/>
    </source>
</evidence>
<dbReference type="AlphaFoldDB" id="A0A6J4LTV4"/>
<feature type="region of interest" description="Disordered" evidence="1">
    <location>
        <begin position="1"/>
        <end position="33"/>
    </location>
</feature>
<name>A0A6J4LTV4_9HYPH</name>
<dbReference type="EMBL" id="CADCUC010000388">
    <property type="protein sequence ID" value="CAA9341664.1"/>
    <property type="molecule type" value="Genomic_DNA"/>
</dbReference>
<reference evidence="2" key="1">
    <citation type="submission" date="2020-02" db="EMBL/GenBank/DDBJ databases">
        <authorList>
            <person name="Meier V. D."/>
        </authorList>
    </citation>
    <scope>NUCLEOTIDE SEQUENCE</scope>
    <source>
        <strain evidence="2">AVDCRST_MAG90</strain>
    </source>
</reference>
<gene>
    <name evidence="2" type="ORF">AVDCRST_MAG90-2006</name>
</gene>
<sequence length="33" mass="3747">GDWRLRNPRRPLQAARQDERAGGAALHRVPLGR</sequence>
<evidence type="ECO:0000256" key="1">
    <source>
        <dbReference type="SAM" id="MobiDB-lite"/>
    </source>
</evidence>